<keyword evidence="2" id="KW-0732">Signal</keyword>
<dbReference type="InterPro" id="IPR042100">
    <property type="entry name" value="Bug_dom1"/>
</dbReference>
<dbReference type="EMBL" id="JAEPWM010000001">
    <property type="protein sequence ID" value="MBK6005051.1"/>
    <property type="molecule type" value="Genomic_DNA"/>
</dbReference>
<reference evidence="3" key="1">
    <citation type="journal article" date="2012" name="J. Microbiol. Biotechnol.">
        <title>Ramlibacter ginsenosidimutans sp. nov., with ginsenoside-converting activity.</title>
        <authorList>
            <person name="Wang L."/>
            <person name="An D.S."/>
            <person name="Kim S.G."/>
            <person name="Jin F.X."/>
            <person name="Kim S.C."/>
            <person name="Lee S.T."/>
            <person name="Im W.T."/>
        </authorList>
    </citation>
    <scope>NUCLEOTIDE SEQUENCE</scope>
    <source>
        <strain evidence="3">KACC 17527</strain>
    </source>
</reference>
<keyword evidence="4" id="KW-1185">Reference proteome</keyword>
<protein>
    <submittedName>
        <fullName evidence="3">Tripartite tricarboxylate transporter substrate binding protein</fullName>
    </submittedName>
</protein>
<organism evidence="3 4">
    <name type="scientific">Ramlibacter ginsenosidimutans</name>
    <dbReference type="NCBI Taxonomy" id="502333"/>
    <lineage>
        <taxon>Bacteria</taxon>
        <taxon>Pseudomonadati</taxon>
        <taxon>Pseudomonadota</taxon>
        <taxon>Betaproteobacteria</taxon>
        <taxon>Burkholderiales</taxon>
        <taxon>Comamonadaceae</taxon>
        <taxon>Ramlibacter</taxon>
    </lineage>
</organism>
<evidence type="ECO:0000256" key="2">
    <source>
        <dbReference type="SAM" id="SignalP"/>
    </source>
</evidence>
<dbReference type="Gene3D" id="3.40.190.10">
    <property type="entry name" value="Periplasmic binding protein-like II"/>
    <property type="match status" value="1"/>
</dbReference>
<evidence type="ECO:0000256" key="1">
    <source>
        <dbReference type="ARBA" id="ARBA00006987"/>
    </source>
</evidence>
<feature type="signal peptide" evidence="2">
    <location>
        <begin position="1"/>
        <end position="33"/>
    </location>
</feature>
<dbReference type="Pfam" id="PF03401">
    <property type="entry name" value="TctC"/>
    <property type="match status" value="1"/>
</dbReference>
<comment type="caution">
    <text evidence="3">The sequence shown here is derived from an EMBL/GenBank/DDBJ whole genome shotgun (WGS) entry which is preliminary data.</text>
</comment>
<gene>
    <name evidence="3" type="ORF">JJB11_03005</name>
</gene>
<accession>A0A934TPC6</accession>
<dbReference type="CDD" id="cd07012">
    <property type="entry name" value="PBP2_Bug_TTT"/>
    <property type="match status" value="1"/>
</dbReference>
<reference evidence="3" key="2">
    <citation type="submission" date="2021-01" db="EMBL/GenBank/DDBJ databases">
        <authorList>
            <person name="Kang M."/>
        </authorList>
    </citation>
    <scope>NUCLEOTIDE SEQUENCE</scope>
    <source>
        <strain evidence="3">KACC 17527</strain>
    </source>
</reference>
<evidence type="ECO:0000313" key="3">
    <source>
        <dbReference type="EMBL" id="MBK6005051.1"/>
    </source>
</evidence>
<comment type="similarity">
    <text evidence="1">Belongs to the UPF0065 (bug) family.</text>
</comment>
<dbReference type="PANTHER" id="PTHR42928">
    <property type="entry name" value="TRICARBOXYLATE-BINDING PROTEIN"/>
    <property type="match status" value="1"/>
</dbReference>
<dbReference type="Gene3D" id="3.40.190.150">
    <property type="entry name" value="Bordetella uptake gene, domain 1"/>
    <property type="match status" value="1"/>
</dbReference>
<dbReference type="AlphaFoldDB" id="A0A934TPC6"/>
<evidence type="ECO:0000313" key="4">
    <source>
        <dbReference type="Proteomes" id="UP000630528"/>
    </source>
</evidence>
<dbReference type="PIRSF" id="PIRSF017082">
    <property type="entry name" value="YflP"/>
    <property type="match status" value="1"/>
</dbReference>
<feature type="chain" id="PRO_5036767296" evidence="2">
    <location>
        <begin position="34"/>
        <end position="329"/>
    </location>
</feature>
<dbReference type="PANTHER" id="PTHR42928:SF5">
    <property type="entry name" value="BLR1237 PROTEIN"/>
    <property type="match status" value="1"/>
</dbReference>
<sequence>MRGKGDKVNIRRFVAGACLGVTALLAVVGGAQAQQDITRIIVPFPAGGGTDVYVRLLASELPRHGMQVIVENKPGASGIVAAEYVAHAKPDGRTVLLSSLGILANNIALYDKLPYDPQKDFAPVTQIAYQPAIIVGRPDLPYHNIKEMVEYAKKNPGKINRGSPGATILTALAPLSFEQKEGFRTTHIPFNGDSPALLAVLSGTIDIDGTSITGPLPYIRSGKMRVLGVMDTKRLPQVPDAPTFKEQGYDVQAQLWYSLSVPAGTPRAAIDRLNKAVNEVLVDPQFVEKARAIGMEPRGSTPEQLAQFIKAESDRWLPILEALNLPKQH</sequence>
<dbReference type="InterPro" id="IPR005064">
    <property type="entry name" value="BUG"/>
</dbReference>
<dbReference type="Proteomes" id="UP000630528">
    <property type="component" value="Unassembled WGS sequence"/>
</dbReference>
<dbReference type="SUPFAM" id="SSF53850">
    <property type="entry name" value="Periplasmic binding protein-like II"/>
    <property type="match status" value="1"/>
</dbReference>
<name>A0A934TPC6_9BURK</name>
<proteinExistence type="inferred from homology"/>